<protein>
    <submittedName>
        <fullName evidence="3">VanZ family protein</fullName>
    </submittedName>
</protein>
<evidence type="ECO:0000256" key="1">
    <source>
        <dbReference type="SAM" id="Phobius"/>
    </source>
</evidence>
<evidence type="ECO:0000313" key="4">
    <source>
        <dbReference type="Proteomes" id="UP001527099"/>
    </source>
</evidence>
<evidence type="ECO:0000313" key="3">
    <source>
        <dbReference type="EMBL" id="MCY9695854.1"/>
    </source>
</evidence>
<dbReference type="RefSeq" id="WP_268617022.1">
    <property type="nucleotide sequence ID" value="NZ_JAMDMX010000081.1"/>
</dbReference>
<feature type="transmembrane region" description="Helical" evidence="1">
    <location>
        <begin position="9"/>
        <end position="26"/>
    </location>
</feature>
<evidence type="ECO:0000259" key="2">
    <source>
        <dbReference type="Pfam" id="PF04892"/>
    </source>
</evidence>
<sequence>MKMKVVRPLIWLLFIGYTSCLLYWMFLGFGRHMHTTGQLAYNVVPFRTIGMYVLHVDSFSTRTWIINLFGNIGVFTPYGFLLPYLFRSAKRYGPFLLYFGCPLLGLELLQMLLRVGSFDVDDVILNVLGASISFVLFAAVGRSLTGRESNRRYKM</sequence>
<feature type="transmembrane region" description="Helical" evidence="1">
    <location>
        <begin position="64"/>
        <end position="86"/>
    </location>
</feature>
<keyword evidence="1" id="KW-0472">Membrane</keyword>
<feature type="transmembrane region" description="Helical" evidence="1">
    <location>
        <begin position="95"/>
        <end position="117"/>
    </location>
</feature>
<dbReference type="Pfam" id="PF04892">
    <property type="entry name" value="VanZ"/>
    <property type="match status" value="1"/>
</dbReference>
<name>A0ABT4GI22_9BACL</name>
<dbReference type="Proteomes" id="UP001527099">
    <property type="component" value="Unassembled WGS sequence"/>
</dbReference>
<dbReference type="InterPro" id="IPR006976">
    <property type="entry name" value="VanZ-like"/>
</dbReference>
<accession>A0ABT4GI22</accession>
<reference evidence="3 4" key="1">
    <citation type="submission" date="2022-05" db="EMBL/GenBank/DDBJ databases">
        <title>Genome Sequencing of Bee-Associated Microbes.</title>
        <authorList>
            <person name="Dunlap C."/>
        </authorList>
    </citation>
    <scope>NUCLEOTIDE SEQUENCE [LARGE SCALE GENOMIC DNA]</scope>
    <source>
        <strain evidence="3 4">NRRL B-14421</strain>
    </source>
</reference>
<proteinExistence type="predicted"/>
<organism evidence="3 4">
    <name type="scientific">Paenibacillus alginolyticus</name>
    <dbReference type="NCBI Taxonomy" id="59839"/>
    <lineage>
        <taxon>Bacteria</taxon>
        <taxon>Bacillati</taxon>
        <taxon>Bacillota</taxon>
        <taxon>Bacilli</taxon>
        <taxon>Bacillales</taxon>
        <taxon>Paenibacillaceae</taxon>
        <taxon>Paenibacillus</taxon>
    </lineage>
</organism>
<dbReference type="PANTHER" id="PTHR36834">
    <property type="entry name" value="MEMBRANE PROTEIN-RELATED"/>
    <property type="match status" value="1"/>
</dbReference>
<dbReference type="EMBL" id="JAMDMX010000081">
    <property type="protein sequence ID" value="MCY9695854.1"/>
    <property type="molecule type" value="Genomic_DNA"/>
</dbReference>
<keyword evidence="1" id="KW-1133">Transmembrane helix</keyword>
<keyword evidence="1" id="KW-0812">Transmembrane</keyword>
<keyword evidence="4" id="KW-1185">Reference proteome</keyword>
<gene>
    <name evidence="3" type="ORF">M5X19_23535</name>
</gene>
<comment type="caution">
    <text evidence="3">The sequence shown here is derived from an EMBL/GenBank/DDBJ whole genome shotgun (WGS) entry which is preliminary data.</text>
</comment>
<dbReference type="InterPro" id="IPR053150">
    <property type="entry name" value="Teicoplanin_resist-assoc"/>
</dbReference>
<feature type="domain" description="VanZ-like" evidence="2">
    <location>
        <begin position="14"/>
        <end position="138"/>
    </location>
</feature>
<feature type="transmembrane region" description="Helical" evidence="1">
    <location>
        <begin position="123"/>
        <end position="145"/>
    </location>
</feature>
<dbReference type="PANTHER" id="PTHR36834:SF1">
    <property type="entry name" value="INTEGRAL MEMBRANE PROTEIN"/>
    <property type="match status" value="1"/>
</dbReference>